<accession>A0AAV5M593</accession>
<sequence>MPYRESFACAIVPLFDNSIGGASGGSASPSSRLAPSMSGSSSHEGVLESVAKITLDGKMGYSSRSSIVVEISNLHKVKESYTEESLQVCLWSHPAPMPIGEDEDEVEGRGGYGKWAFCMSNQMCMHLTDKCMGANDPQ</sequence>
<proteinExistence type="predicted"/>
<dbReference type="EMBL" id="BPVZ01000188">
    <property type="protein sequence ID" value="GKV44950.1"/>
    <property type="molecule type" value="Genomic_DNA"/>
</dbReference>
<comment type="caution">
    <text evidence="1">The sequence shown here is derived from an EMBL/GenBank/DDBJ whole genome shotgun (WGS) entry which is preliminary data.</text>
</comment>
<organism evidence="1 2">
    <name type="scientific">Rubroshorea leprosula</name>
    <dbReference type="NCBI Taxonomy" id="152421"/>
    <lineage>
        <taxon>Eukaryota</taxon>
        <taxon>Viridiplantae</taxon>
        <taxon>Streptophyta</taxon>
        <taxon>Embryophyta</taxon>
        <taxon>Tracheophyta</taxon>
        <taxon>Spermatophyta</taxon>
        <taxon>Magnoliopsida</taxon>
        <taxon>eudicotyledons</taxon>
        <taxon>Gunneridae</taxon>
        <taxon>Pentapetalae</taxon>
        <taxon>rosids</taxon>
        <taxon>malvids</taxon>
        <taxon>Malvales</taxon>
        <taxon>Dipterocarpaceae</taxon>
        <taxon>Rubroshorea</taxon>
    </lineage>
</organism>
<protein>
    <submittedName>
        <fullName evidence="1">Uncharacterized protein</fullName>
    </submittedName>
</protein>
<dbReference type="Proteomes" id="UP001054252">
    <property type="component" value="Unassembled WGS sequence"/>
</dbReference>
<keyword evidence="2" id="KW-1185">Reference proteome</keyword>
<gene>
    <name evidence="1" type="ORF">SLEP1_g52086</name>
</gene>
<evidence type="ECO:0000313" key="2">
    <source>
        <dbReference type="Proteomes" id="UP001054252"/>
    </source>
</evidence>
<evidence type="ECO:0000313" key="1">
    <source>
        <dbReference type="EMBL" id="GKV44950.1"/>
    </source>
</evidence>
<name>A0AAV5M593_9ROSI</name>
<dbReference type="AlphaFoldDB" id="A0AAV5M593"/>
<reference evidence="1 2" key="1">
    <citation type="journal article" date="2021" name="Commun. Biol.">
        <title>The genome of Shorea leprosula (Dipterocarpaceae) highlights the ecological relevance of drought in aseasonal tropical rainforests.</title>
        <authorList>
            <person name="Ng K.K.S."/>
            <person name="Kobayashi M.J."/>
            <person name="Fawcett J.A."/>
            <person name="Hatakeyama M."/>
            <person name="Paape T."/>
            <person name="Ng C.H."/>
            <person name="Ang C.C."/>
            <person name="Tnah L.H."/>
            <person name="Lee C.T."/>
            <person name="Nishiyama T."/>
            <person name="Sese J."/>
            <person name="O'Brien M.J."/>
            <person name="Copetti D."/>
            <person name="Mohd Noor M.I."/>
            <person name="Ong R.C."/>
            <person name="Putra M."/>
            <person name="Sireger I.Z."/>
            <person name="Indrioko S."/>
            <person name="Kosugi Y."/>
            <person name="Izuno A."/>
            <person name="Isagi Y."/>
            <person name="Lee S.L."/>
            <person name="Shimizu K.K."/>
        </authorList>
    </citation>
    <scope>NUCLEOTIDE SEQUENCE [LARGE SCALE GENOMIC DNA]</scope>
    <source>
        <strain evidence="1">214</strain>
    </source>
</reference>